<dbReference type="SMART" id="SM00456">
    <property type="entry name" value="WW"/>
    <property type="match status" value="2"/>
</dbReference>
<dbReference type="PROSITE" id="PS51676">
    <property type="entry name" value="FF"/>
    <property type="match status" value="6"/>
</dbReference>
<evidence type="ECO:0000256" key="9">
    <source>
        <dbReference type="ARBA" id="ARBA00022990"/>
    </source>
</evidence>
<dbReference type="GO" id="GO:0016607">
    <property type="term" value="C:nuclear speck"/>
    <property type="evidence" value="ECO:0007669"/>
    <property type="project" value="UniProtKB-SubCell"/>
</dbReference>
<feature type="non-terminal residue" evidence="21">
    <location>
        <position position="1"/>
    </location>
</feature>
<feature type="region of interest" description="Disordered" evidence="18">
    <location>
        <begin position="105"/>
        <end position="132"/>
    </location>
</feature>
<keyword evidence="6" id="KW-0507">mRNA processing</keyword>
<dbReference type="GO" id="GO:0071004">
    <property type="term" value="C:U2-type prespliceosome"/>
    <property type="evidence" value="ECO:0007669"/>
    <property type="project" value="TreeGrafter"/>
</dbReference>
<feature type="domain" description="FF" evidence="20">
    <location>
        <begin position="314"/>
        <end position="368"/>
    </location>
</feature>
<dbReference type="GO" id="GO:0005685">
    <property type="term" value="C:U1 snRNP"/>
    <property type="evidence" value="ECO:0007669"/>
    <property type="project" value="TreeGrafter"/>
</dbReference>
<evidence type="ECO:0000313" key="21">
    <source>
        <dbReference type="EMBL" id="KFP92276.1"/>
    </source>
</evidence>
<reference evidence="21 22" key="1">
    <citation type="submission" date="2014-04" db="EMBL/GenBank/DDBJ databases">
        <title>Genome evolution of avian class.</title>
        <authorList>
            <person name="Zhang G."/>
            <person name="Li C."/>
        </authorList>
    </citation>
    <scope>NUCLEOTIDE SEQUENCE [LARGE SCALE GENOMIC DNA]</scope>
    <source>
        <strain evidence="21">BGI_N311</strain>
    </source>
</reference>
<dbReference type="InterPro" id="IPR002713">
    <property type="entry name" value="FF_domain"/>
</dbReference>
<dbReference type="Proteomes" id="UP000054244">
    <property type="component" value="Unassembled WGS sequence"/>
</dbReference>
<evidence type="ECO:0000256" key="5">
    <source>
        <dbReference type="ARBA" id="ARBA00022553"/>
    </source>
</evidence>
<dbReference type="PROSITE" id="PS01159">
    <property type="entry name" value="WW_DOMAIN_1"/>
    <property type="match status" value="2"/>
</dbReference>
<feature type="region of interest" description="Disordered" evidence="18">
    <location>
        <begin position="1"/>
        <end position="27"/>
    </location>
</feature>
<feature type="coiled-coil region" evidence="17">
    <location>
        <begin position="367"/>
        <end position="394"/>
    </location>
</feature>
<sequence length="847" mass="97437">QMGHPGMPHYPPMGMHPMGQRPPNMPPVPHGMMPQMMPPMGGPPMGQMPGMMQSVMPGMMMSHMSQAAMQPTVPPGVNSMDAQVGVTPPGTQTTHPVVCAAQQTATTNSSVNEEHSKQKSTWTEHKSPDGRTYYYNTETKQSTWEKPDDLKTPAEQLLSKCPWKEYKSDSGKPYYYNSQTKESRWAKPKELEDLEVYRLQLSKNCILGWCLGRILGTVVYLVLGALVLSAENQNSPEAETAAASSGVENESSGAASAEEQGQAASASAAQEQGGETAANAADDSSKQDASADAASKKEDDDSQPVKKTYTWNTKEEAKQAFKELLKEKRVPSNASWEQAMKMIINDPRYSALAKLSEKKQAFNAYKVQTEKEEKEEARSKYKEAKESFQRFLENHEKMTSTTRYKKAEQMFGEMEVWNAISERDRLEIYEDVLFFLSKKEKEQAKQLRKRNWEALKNILDNMANVTYCTTWSEAQQYLMDNPTFAEDEELQNMDKEDALICFEEHIRALEKEEEEEKQKSLLRERRRQRKNRESFQLFLDELHEHGQLHSMSSWMELYPTISSDIRFTNMLGQPGSTALDLFKFYVEDLKARYHDEKKIIKDILKDKGFVVEVNTSFEDFVTVISSTKRATTLDAGNIKLAFNSLLEKAEAREREREKEEARKMKRKESAFKSMLKQATPPIELDAVWEDIRDRFVKEPAFEDITLESERKRIFKDFMHVLEHECQHHHSKNKKHSKKSKKHHRKRSRSRSGSESEDDDSHSKKKRQRSESRSASERSSSAESERSYKKSKKHKKKSKKRRHKSDSPESDIEREKDKKDRESEKDRARQRSESKHKSPTKKRPGKDS</sequence>
<dbReference type="FunFam" id="1.10.10.440:FF:000002">
    <property type="entry name" value="pre-mRNA-processing factor 40 homolog A isoform X1"/>
    <property type="match status" value="1"/>
</dbReference>
<keyword evidence="9" id="KW-0007">Acetylation</keyword>
<keyword evidence="8" id="KW-0832">Ubl conjugation</keyword>
<dbReference type="SUPFAM" id="SSF51045">
    <property type="entry name" value="WW domain"/>
    <property type="match status" value="2"/>
</dbReference>
<dbReference type="GO" id="GO:0045292">
    <property type="term" value="P:mRNA cis splicing, via spliceosome"/>
    <property type="evidence" value="ECO:0007669"/>
    <property type="project" value="InterPro"/>
</dbReference>
<dbReference type="PANTHER" id="PTHR11864:SF20">
    <property type="entry name" value="PRE-MRNA-PROCESSING FACTOR 40 HOMOLOG A"/>
    <property type="match status" value="1"/>
</dbReference>
<dbReference type="SUPFAM" id="SSF81698">
    <property type="entry name" value="FF domain"/>
    <property type="match status" value="5"/>
</dbReference>
<comment type="function">
    <text evidence="12">Binds to WASL/N-WASP and suppresses its translocation from the nucleus to the cytoplasm, thereby inhibiting its cytoplasmic function. Plays a role in the regulation of cell morphology and cytoskeletal organization. Required in the control of cell shape and migration. May play a role in cytokinesis. May be involved in pre-mRNA splicing.</text>
</comment>
<proteinExistence type="inferred from homology"/>
<accession>A0A091NSF2</accession>
<dbReference type="FunFam" id="1.10.10.440:FF:000012">
    <property type="entry name" value="pre-mRNA-processing factor 40 homolog A isoform X2"/>
    <property type="match status" value="1"/>
</dbReference>
<dbReference type="PROSITE" id="PS50020">
    <property type="entry name" value="WW_DOMAIN_2"/>
    <property type="match status" value="2"/>
</dbReference>
<dbReference type="AlphaFoldDB" id="A0A091NSF2"/>
<protein>
    <recommendedName>
        <fullName evidence="14">Pre-mRNA-processing factor 40 homolog A</fullName>
    </recommendedName>
    <alternativeName>
        <fullName evidence="15">Formin-binding protein 11</fullName>
    </alternativeName>
    <alternativeName>
        <fullName evidence="16">Formin-binding protein 3</fullName>
    </alternativeName>
</protein>
<evidence type="ECO:0000256" key="14">
    <source>
        <dbReference type="ARBA" id="ARBA00072041"/>
    </source>
</evidence>
<feature type="region of interest" description="Disordered" evidence="18">
    <location>
        <begin position="239"/>
        <end position="311"/>
    </location>
</feature>
<evidence type="ECO:0000256" key="13">
    <source>
        <dbReference type="ARBA" id="ARBA00061317"/>
    </source>
</evidence>
<dbReference type="SMART" id="SM00441">
    <property type="entry name" value="FF"/>
    <property type="match status" value="5"/>
</dbReference>
<evidence type="ECO:0000256" key="11">
    <source>
        <dbReference type="ARBA" id="ARBA00023242"/>
    </source>
</evidence>
<keyword evidence="17" id="KW-0175">Coiled coil</keyword>
<dbReference type="InterPro" id="IPR001202">
    <property type="entry name" value="WW_dom"/>
</dbReference>
<feature type="domain" description="FF" evidence="20">
    <location>
        <begin position="448"/>
        <end position="508"/>
    </location>
</feature>
<dbReference type="GO" id="GO:0016363">
    <property type="term" value="C:nuclear matrix"/>
    <property type="evidence" value="ECO:0007669"/>
    <property type="project" value="UniProtKB-SubCell"/>
</dbReference>
<dbReference type="InterPro" id="IPR036517">
    <property type="entry name" value="FF_domain_sf"/>
</dbReference>
<feature type="coiled-coil region" evidence="17">
    <location>
        <begin position="499"/>
        <end position="531"/>
    </location>
</feature>
<evidence type="ECO:0000256" key="7">
    <source>
        <dbReference type="ARBA" id="ARBA00022737"/>
    </source>
</evidence>
<feature type="compositionally biased region" description="Low complexity" evidence="18">
    <location>
        <begin position="241"/>
        <end position="293"/>
    </location>
</feature>
<keyword evidence="7" id="KW-0677">Repeat</keyword>
<dbReference type="FunFam" id="1.10.10.440:FF:000003">
    <property type="entry name" value="Pre-mRNA processing factor 40 homolog A"/>
    <property type="match status" value="1"/>
</dbReference>
<keyword evidence="5" id="KW-0597">Phosphoprotein</keyword>
<evidence type="ECO:0000256" key="17">
    <source>
        <dbReference type="SAM" id="Coils"/>
    </source>
</evidence>
<evidence type="ECO:0000256" key="2">
    <source>
        <dbReference type="ARBA" id="ARBA00004324"/>
    </source>
</evidence>
<evidence type="ECO:0000256" key="6">
    <source>
        <dbReference type="ARBA" id="ARBA00022664"/>
    </source>
</evidence>
<dbReference type="InterPro" id="IPR036020">
    <property type="entry name" value="WW_dom_sf"/>
</dbReference>
<dbReference type="Pfam" id="PF25432">
    <property type="entry name" value="FF_PRPF40A"/>
    <property type="match status" value="1"/>
</dbReference>
<name>A0A091NSF2_APAVI</name>
<feature type="compositionally biased region" description="Basic residues" evidence="18">
    <location>
        <begin position="788"/>
        <end position="803"/>
    </location>
</feature>
<dbReference type="CDD" id="cd00201">
    <property type="entry name" value="WW"/>
    <property type="match status" value="2"/>
</dbReference>
<keyword evidence="22" id="KW-1185">Reference proteome</keyword>
<dbReference type="Pfam" id="PF01846">
    <property type="entry name" value="FF"/>
    <property type="match status" value="4"/>
</dbReference>
<organism evidence="21 22">
    <name type="scientific">Apaloderma vittatum</name>
    <name type="common">Bar-tailed trogon</name>
    <dbReference type="NCBI Taxonomy" id="57397"/>
    <lineage>
        <taxon>Eukaryota</taxon>
        <taxon>Metazoa</taxon>
        <taxon>Chordata</taxon>
        <taxon>Craniata</taxon>
        <taxon>Vertebrata</taxon>
        <taxon>Euteleostomi</taxon>
        <taxon>Archelosauria</taxon>
        <taxon>Archosauria</taxon>
        <taxon>Dinosauria</taxon>
        <taxon>Saurischia</taxon>
        <taxon>Theropoda</taxon>
        <taxon>Coelurosauria</taxon>
        <taxon>Aves</taxon>
        <taxon>Neognathae</taxon>
        <taxon>Neoaves</taxon>
        <taxon>Telluraves</taxon>
        <taxon>Coraciimorphae</taxon>
        <taxon>Trogoniformes</taxon>
        <taxon>Trogonidae</taxon>
        <taxon>Apaloderma</taxon>
    </lineage>
</organism>
<evidence type="ECO:0000256" key="8">
    <source>
        <dbReference type="ARBA" id="ARBA00022843"/>
    </source>
</evidence>
<comment type="similarity">
    <text evidence="13">Belongs to the PRPF40 family.</text>
</comment>
<keyword evidence="4" id="KW-1017">Isopeptide bond</keyword>
<evidence type="ECO:0000256" key="18">
    <source>
        <dbReference type="SAM" id="MobiDB-lite"/>
    </source>
</evidence>
<feature type="domain" description="FF" evidence="20">
    <location>
        <begin position="528"/>
        <end position="588"/>
    </location>
</feature>
<evidence type="ECO:0000256" key="10">
    <source>
        <dbReference type="ARBA" id="ARBA00023187"/>
    </source>
</evidence>
<feature type="domain" description="WW" evidence="19">
    <location>
        <begin position="162"/>
        <end position="190"/>
    </location>
</feature>
<dbReference type="EMBL" id="KL392900">
    <property type="protein sequence ID" value="KFP92276.1"/>
    <property type="molecule type" value="Genomic_DNA"/>
</dbReference>
<evidence type="ECO:0000256" key="4">
    <source>
        <dbReference type="ARBA" id="ARBA00022499"/>
    </source>
</evidence>
<gene>
    <name evidence="21" type="ORF">N311_03783</name>
</gene>
<feature type="compositionally biased region" description="Basic residues" evidence="18">
    <location>
        <begin position="728"/>
        <end position="749"/>
    </location>
</feature>
<evidence type="ECO:0000256" key="16">
    <source>
        <dbReference type="ARBA" id="ARBA00080815"/>
    </source>
</evidence>
<evidence type="ECO:0000256" key="12">
    <source>
        <dbReference type="ARBA" id="ARBA00057440"/>
    </source>
</evidence>
<dbReference type="Gene3D" id="2.20.70.10">
    <property type="match status" value="2"/>
</dbReference>
<evidence type="ECO:0000259" key="20">
    <source>
        <dbReference type="PROSITE" id="PS51676"/>
    </source>
</evidence>
<feature type="domain" description="WW" evidence="19">
    <location>
        <begin position="116"/>
        <end position="149"/>
    </location>
</feature>
<dbReference type="FunFam" id="1.10.10.440:FF:000009">
    <property type="entry name" value="pre-mRNA-processing factor 40 homolog A isoform X1"/>
    <property type="match status" value="1"/>
</dbReference>
<dbReference type="Gene3D" id="1.10.10.440">
    <property type="entry name" value="FF domain"/>
    <property type="match status" value="5"/>
</dbReference>
<keyword evidence="10" id="KW-0508">mRNA splicing</keyword>
<dbReference type="FunFam" id="2.20.70.10:FF:000083">
    <property type="entry name" value="pre-mRNA-processing factor 40 homolog A isoform X3"/>
    <property type="match status" value="1"/>
</dbReference>
<evidence type="ECO:0000259" key="19">
    <source>
        <dbReference type="PROSITE" id="PS50020"/>
    </source>
</evidence>
<keyword evidence="3" id="KW-0488">Methylation</keyword>
<dbReference type="GO" id="GO:0003723">
    <property type="term" value="F:RNA binding"/>
    <property type="evidence" value="ECO:0007669"/>
    <property type="project" value="TreeGrafter"/>
</dbReference>
<feature type="compositionally biased region" description="Basic and acidic residues" evidence="18">
    <location>
        <begin position="804"/>
        <end position="835"/>
    </location>
</feature>
<evidence type="ECO:0000313" key="22">
    <source>
        <dbReference type="Proteomes" id="UP000054244"/>
    </source>
</evidence>
<feature type="compositionally biased region" description="Basic residues" evidence="18">
    <location>
        <begin position="836"/>
        <end position="847"/>
    </location>
</feature>
<feature type="compositionally biased region" description="Basic and acidic residues" evidence="18">
    <location>
        <begin position="112"/>
        <end position="129"/>
    </location>
</feature>
<feature type="domain" description="FF" evidence="20">
    <location>
        <begin position="381"/>
        <end position="435"/>
    </location>
</feature>
<feature type="compositionally biased region" description="Low complexity" evidence="18">
    <location>
        <begin position="1"/>
        <end position="19"/>
    </location>
</feature>
<feature type="non-terminal residue" evidence="21">
    <location>
        <position position="847"/>
    </location>
</feature>
<feature type="region of interest" description="Disordered" evidence="18">
    <location>
        <begin position="724"/>
        <end position="847"/>
    </location>
</feature>
<dbReference type="PANTHER" id="PTHR11864">
    <property type="entry name" value="PRE-MRNA-PROCESSING PROTEIN PRP40"/>
    <property type="match status" value="1"/>
</dbReference>
<feature type="domain" description="FF" evidence="20">
    <location>
        <begin position="593"/>
        <end position="648"/>
    </location>
</feature>
<keyword evidence="11" id="KW-0539">Nucleus</keyword>
<dbReference type="FunFam" id="2.20.70.10:FF:000102">
    <property type="entry name" value="Pre-mRNA-processing factor 40 homolog B"/>
    <property type="match status" value="1"/>
</dbReference>
<dbReference type="FunFam" id="1.10.10.440:FF:000011">
    <property type="entry name" value="pre-mRNA-processing factor 40 homolog A isoform X1"/>
    <property type="match status" value="1"/>
</dbReference>
<comment type="subcellular location">
    <subcellularLocation>
        <location evidence="1">Nucleus matrix</location>
    </subcellularLocation>
    <subcellularLocation>
        <location evidence="2">Nucleus speckle</location>
    </subcellularLocation>
</comment>
<evidence type="ECO:0000256" key="1">
    <source>
        <dbReference type="ARBA" id="ARBA00004109"/>
    </source>
</evidence>
<dbReference type="InterPro" id="IPR039726">
    <property type="entry name" value="Prp40-like"/>
</dbReference>
<feature type="domain" description="FF" evidence="20">
    <location>
        <begin position="663"/>
        <end position="720"/>
    </location>
</feature>
<evidence type="ECO:0000256" key="15">
    <source>
        <dbReference type="ARBA" id="ARBA00078214"/>
    </source>
</evidence>
<evidence type="ECO:0000256" key="3">
    <source>
        <dbReference type="ARBA" id="ARBA00022481"/>
    </source>
</evidence>
<dbReference type="Pfam" id="PF00397">
    <property type="entry name" value="WW"/>
    <property type="match status" value="2"/>
</dbReference>